<protein>
    <submittedName>
        <fullName evidence="2">Uncharacterized protein</fullName>
    </submittedName>
</protein>
<evidence type="ECO:0000313" key="3">
    <source>
        <dbReference type="Proteomes" id="UP000649573"/>
    </source>
</evidence>
<organism evidence="2 3">
    <name type="scientific">Lentzea flava</name>
    <dbReference type="NCBI Taxonomy" id="103732"/>
    <lineage>
        <taxon>Bacteria</taxon>
        <taxon>Bacillati</taxon>
        <taxon>Actinomycetota</taxon>
        <taxon>Actinomycetes</taxon>
        <taxon>Pseudonocardiales</taxon>
        <taxon>Pseudonocardiaceae</taxon>
        <taxon>Lentzea</taxon>
    </lineage>
</organism>
<comment type="caution">
    <text evidence="2">The sequence shown here is derived from an EMBL/GenBank/DDBJ whole genome shotgun (WGS) entry which is preliminary data.</text>
</comment>
<feature type="region of interest" description="Disordered" evidence="1">
    <location>
        <begin position="1"/>
        <end position="47"/>
    </location>
</feature>
<reference evidence="3" key="1">
    <citation type="journal article" date="2019" name="Int. J. Syst. Evol. Microbiol.">
        <title>The Global Catalogue of Microorganisms (GCM) 10K type strain sequencing project: providing services to taxonomists for standard genome sequencing and annotation.</title>
        <authorList>
            <consortium name="The Broad Institute Genomics Platform"/>
            <consortium name="The Broad Institute Genome Sequencing Center for Infectious Disease"/>
            <person name="Wu L."/>
            <person name="Ma J."/>
        </authorList>
    </citation>
    <scope>NUCLEOTIDE SEQUENCE [LARGE SCALE GENOMIC DNA]</scope>
    <source>
        <strain evidence="3">JCM 3296</strain>
    </source>
</reference>
<proteinExistence type="predicted"/>
<accession>A0ABQ2V638</accession>
<dbReference type="EMBL" id="BMRE01000042">
    <property type="protein sequence ID" value="GGU67312.1"/>
    <property type="molecule type" value="Genomic_DNA"/>
</dbReference>
<gene>
    <name evidence="2" type="ORF">GCM10010178_68910</name>
</gene>
<sequence length="134" mass="15138">MIRIHQRKQPVRDDTRLADLPGDRVENVDDPLPRPPARDDSGRERRHSVHARLLRVVLVEVRRLAVEGVHQTPQHPAHVVAMQYRGSHLAGFVPDLDDTLRVSHATGVEHVQLDVQAFRGLTRLEGQLPVLSSK</sequence>
<feature type="compositionally biased region" description="Basic and acidic residues" evidence="1">
    <location>
        <begin position="10"/>
        <end position="27"/>
    </location>
</feature>
<evidence type="ECO:0000256" key="1">
    <source>
        <dbReference type="SAM" id="MobiDB-lite"/>
    </source>
</evidence>
<dbReference type="RefSeq" id="WP_229813203.1">
    <property type="nucleotide sequence ID" value="NZ_BMRE01000042.1"/>
</dbReference>
<evidence type="ECO:0000313" key="2">
    <source>
        <dbReference type="EMBL" id="GGU67312.1"/>
    </source>
</evidence>
<dbReference type="Proteomes" id="UP000649573">
    <property type="component" value="Unassembled WGS sequence"/>
</dbReference>
<keyword evidence="3" id="KW-1185">Reference proteome</keyword>
<name>A0ABQ2V638_9PSEU</name>